<sequence>MWHMCIMFGALLVLAALLIHWKPRVQLETEEGFTVAAVNPTLVPACTARSEAAQRLLARVATMPAGGENTDADELRLLVSKVCCMEADISSPAAGVIRTLSLQFRTSHDMDVASTIVGNCRAAVLQNRDIELIQDKFSTRGHELIGRLIGSKDAHDDFDAVLKRLQWAMTSFCKVPAPNMQTPPGPRDAAYWESNDTADLSQYQGVSALPK</sequence>
<organism evidence="1">
    <name type="scientific">viral metagenome</name>
    <dbReference type="NCBI Taxonomy" id="1070528"/>
    <lineage>
        <taxon>unclassified sequences</taxon>
        <taxon>metagenomes</taxon>
        <taxon>organismal metagenomes</taxon>
    </lineage>
</organism>
<protein>
    <submittedName>
        <fullName evidence="1">Uncharacterized protein</fullName>
    </submittedName>
</protein>
<reference evidence="1" key="1">
    <citation type="journal article" date="2020" name="Nature">
        <title>Giant virus diversity and host interactions through global metagenomics.</title>
        <authorList>
            <person name="Schulz F."/>
            <person name="Roux S."/>
            <person name="Paez-Espino D."/>
            <person name="Jungbluth S."/>
            <person name="Walsh D.A."/>
            <person name="Denef V.J."/>
            <person name="McMahon K.D."/>
            <person name="Konstantinidis K.T."/>
            <person name="Eloe-Fadrosh E.A."/>
            <person name="Kyrpides N.C."/>
            <person name="Woyke T."/>
        </authorList>
    </citation>
    <scope>NUCLEOTIDE SEQUENCE</scope>
    <source>
        <strain evidence="1">GVMAG-M-3300023174-132</strain>
    </source>
</reference>
<evidence type="ECO:0000313" key="1">
    <source>
        <dbReference type="EMBL" id="QHT13541.1"/>
    </source>
</evidence>
<name>A0A6C0DAT9_9ZZZZ</name>
<accession>A0A6C0DAT9</accession>
<proteinExistence type="predicted"/>
<dbReference type="EMBL" id="MN739575">
    <property type="protein sequence ID" value="QHT13541.1"/>
    <property type="molecule type" value="Genomic_DNA"/>
</dbReference>
<dbReference type="AlphaFoldDB" id="A0A6C0DAT9"/>